<comment type="caution">
    <text evidence="6">The sequence shown here is derived from an EMBL/GenBank/DDBJ whole genome shotgun (WGS) entry which is preliminary data.</text>
</comment>
<dbReference type="InterPro" id="IPR027417">
    <property type="entry name" value="P-loop_NTPase"/>
</dbReference>
<dbReference type="GO" id="GO:0005886">
    <property type="term" value="C:plasma membrane"/>
    <property type="evidence" value="ECO:0007669"/>
    <property type="project" value="TreeGrafter"/>
</dbReference>
<gene>
    <name evidence="6" type="ORF">A3K87_14170</name>
</gene>
<name>A0AA91DR63_VARPD</name>
<dbReference type="Gene3D" id="3.40.50.300">
    <property type="entry name" value="P-loop containing nucleotide triphosphate hydrolases"/>
    <property type="match status" value="1"/>
</dbReference>
<dbReference type="EMBL" id="LVHG01000037">
    <property type="protein sequence ID" value="OAK64534.1"/>
    <property type="molecule type" value="Genomic_DNA"/>
</dbReference>
<organism evidence="6 7">
    <name type="scientific">Variovorax paradoxus</name>
    <dbReference type="NCBI Taxonomy" id="34073"/>
    <lineage>
        <taxon>Bacteria</taxon>
        <taxon>Pseudomonadati</taxon>
        <taxon>Pseudomonadota</taxon>
        <taxon>Betaproteobacteria</taxon>
        <taxon>Burkholderiales</taxon>
        <taxon>Comamonadaceae</taxon>
        <taxon>Variovorax</taxon>
    </lineage>
</organism>
<keyword evidence="1" id="KW-0813">Transport</keyword>
<accession>A0AA91DR63</accession>
<dbReference type="PANTHER" id="PTHR45772:SF4">
    <property type="entry name" value="ABC TRANSPORTER ATP-BINDING PROTEIN"/>
    <property type="match status" value="1"/>
</dbReference>
<dbReference type="FunFam" id="3.40.50.300:FF:000421">
    <property type="entry name" value="Branched-chain amino acid ABC transporter ATP-binding protein"/>
    <property type="match status" value="1"/>
</dbReference>
<sequence length="283" mass="30967">MRALIEGTPVATRARPVPGTAPLLRLSDVRMSFGGIVAVQDVGFDVMPGTVHALIGPNGAGKTTMLNCISRFYTPQKGTMRLRTPTGEQDLLKCKAHQISRLGIARTFQNLELFSELTVFDNVLIARSGAMRCTLAEALLRLPRQRREEREQRERTQQIIDSLALGAHAHTLVRDLPYGTQKLVELARAMALEPVLMLLDEPAAGMNNREIDALGDTLRRLQQATGATLLLIEHSMPLVMSISDTITVMHNGAFLAQGSPREIEQNPAVVEAYLGGGKSGKRR</sequence>
<proteinExistence type="predicted"/>
<dbReference type="SMART" id="SM00382">
    <property type="entry name" value="AAA"/>
    <property type="match status" value="1"/>
</dbReference>
<feature type="domain" description="ABC transporter" evidence="5">
    <location>
        <begin position="24"/>
        <end position="276"/>
    </location>
</feature>
<reference evidence="6 7" key="1">
    <citation type="submission" date="2016-03" db="EMBL/GenBank/DDBJ databases">
        <title>Genome sequence of Variovorax paradoxus KB5.</title>
        <authorList>
            <person name="Jeong H."/>
            <person name="Hong C.E."/>
            <person name="Jo S.H."/>
            <person name="Park J.M."/>
        </authorList>
    </citation>
    <scope>NUCLEOTIDE SEQUENCE [LARGE SCALE GENOMIC DNA]</scope>
    <source>
        <strain evidence="6 7">KB5</strain>
    </source>
</reference>
<dbReference type="PANTHER" id="PTHR45772">
    <property type="entry name" value="CONSERVED COMPONENT OF ABC TRANSPORTER FOR NATURAL AMINO ACIDS-RELATED"/>
    <property type="match status" value="1"/>
</dbReference>
<evidence type="ECO:0000256" key="2">
    <source>
        <dbReference type="ARBA" id="ARBA00022475"/>
    </source>
</evidence>
<evidence type="ECO:0000313" key="6">
    <source>
        <dbReference type="EMBL" id="OAK64534.1"/>
    </source>
</evidence>
<keyword evidence="3" id="KW-0547">Nucleotide-binding</keyword>
<dbReference type="SUPFAM" id="SSF52540">
    <property type="entry name" value="P-loop containing nucleoside triphosphate hydrolases"/>
    <property type="match status" value="1"/>
</dbReference>
<dbReference type="Pfam" id="PF00005">
    <property type="entry name" value="ABC_tran"/>
    <property type="match status" value="1"/>
</dbReference>
<dbReference type="InterPro" id="IPR003439">
    <property type="entry name" value="ABC_transporter-like_ATP-bd"/>
</dbReference>
<evidence type="ECO:0000313" key="7">
    <source>
        <dbReference type="Proteomes" id="UP000077852"/>
    </source>
</evidence>
<protein>
    <submittedName>
        <fullName evidence="6">ABC transporter ATP-binding protein</fullName>
    </submittedName>
</protein>
<dbReference type="InterPro" id="IPR051120">
    <property type="entry name" value="ABC_AA/LPS_Transport"/>
</dbReference>
<evidence type="ECO:0000256" key="3">
    <source>
        <dbReference type="ARBA" id="ARBA00022741"/>
    </source>
</evidence>
<evidence type="ECO:0000259" key="5">
    <source>
        <dbReference type="PROSITE" id="PS50893"/>
    </source>
</evidence>
<dbReference type="Proteomes" id="UP000077852">
    <property type="component" value="Unassembled WGS sequence"/>
</dbReference>
<keyword evidence="2" id="KW-1003">Cell membrane</keyword>
<dbReference type="RefSeq" id="WP_081267656.1">
    <property type="nucleotide sequence ID" value="NZ_LVHG01000037.1"/>
</dbReference>
<evidence type="ECO:0000256" key="1">
    <source>
        <dbReference type="ARBA" id="ARBA00022448"/>
    </source>
</evidence>
<dbReference type="GO" id="GO:0005524">
    <property type="term" value="F:ATP binding"/>
    <property type="evidence" value="ECO:0007669"/>
    <property type="project" value="UniProtKB-KW"/>
</dbReference>
<dbReference type="InterPro" id="IPR032823">
    <property type="entry name" value="BCA_ABC_TP_C"/>
</dbReference>
<keyword evidence="4 6" id="KW-0067">ATP-binding</keyword>
<dbReference type="GO" id="GO:0016887">
    <property type="term" value="F:ATP hydrolysis activity"/>
    <property type="evidence" value="ECO:0007669"/>
    <property type="project" value="InterPro"/>
</dbReference>
<dbReference type="Pfam" id="PF12399">
    <property type="entry name" value="BCA_ABC_TP_C"/>
    <property type="match status" value="1"/>
</dbReference>
<dbReference type="AlphaFoldDB" id="A0AA91DR63"/>
<keyword evidence="2" id="KW-0472">Membrane</keyword>
<dbReference type="CDD" id="cd03219">
    <property type="entry name" value="ABC_Mj1267_LivG_branched"/>
    <property type="match status" value="1"/>
</dbReference>
<dbReference type="InterPro" id="IPR003593">
    <property type="entry name" value="AAA+_ATPase"/>
</dbReference>
<dbReference type="PROSITE" id="PS50893">
    <property type="entry name" value="ABC_TRANSPORTER_2"/>
    <property type="match status" value="1"/>
</dbReference>
<evidence type="ECO:0000256" key="4">
    <source>
        <dbReference type="ARBA" id="ARBA00022840"/>
    </source>
</evidence>